<name>A0A5C6CW88_9BACT</name>
<comment type="caution">
    <text evidence="1">The sequence shown here is derived from an EMBL/GenBank/DDBJ whole genome shotgun (WGS) entry which is preliminary data.</text>
</comment>
<organism evidence="1 2">
    <name type="scientific">Novipirellula artificiosorum</name>
    <dbReference type="NCBI Taxonomy" id="2528016"/>
    <lineage>
        <taxon>Bacteria</taxon>
        <taxon>Pseudomonadati</taxon>
        <taxon>Planctomycetota</taxon>
        <taxon>Planctomycetia</taxon>
        <taxon>Pirellulales</taxon>
        <taxon>Pirellulaceae</taxon>
        <taxon>Novipirellula</taxon>
    </lineage>
</organism>
<dbReference type="EMBL" id="SJPV01000034">
    <property type="protein sequence ID" value="TWU27974.1"/>
    <property type="molecule type" value="Genomic_DNA"/>
</dbReference>
<reference evidence="1 2" key="1">
    <citation type="submission" date="2019-02" db="EMBL/GenBank/DDBJ databases">
        <title>Deep-cultivation of Planctomycetes and their phenomic and genomic characterization uncovers novel biology.</title>
        <authorList>
            <person name="Wiegand S."/>
            <person name="Jogler M."/>
            <person name="Boedeker C."/>
            <person name="Pinto D."/>
            <person name="Vollmers J."/>
            <person name="Rivas-Marin E."/>
            <person name="Kohn T."/>
            <person name="Peeters S.H."/>
            <person name="Heuer A."/>
            <person name="Rast P."/>
            <person name="Oberbeckmann S."/>
            <person name="Bunk B."/>
            <person name="Jeske O."/>
            <person name="Meyerdierks A."/>
            <person name="Storesund J.E."/>
            <person name="Kallscheuer N."/>
            <person name="Luecker S."/>
            <person name="Lage O.M."/>
            <person name="Pohl T."/>
            <person name="Merkel B.J."/>
            <person name="Hornburger P."/>
            <person name="Mueller R.-W."/>
            <person name="Bruemmer F."/>
            <person name="Labrenz M."/>
            <person name="Spormann A.M."/>
            <person name="Op Den Camp H."/>
            <person name="Overmann J."/>
            <person name="Amann R."/>
            <person name="Jetten M.S.M."/>
            <person name="Mascher T."/>
            <person name="Medema M.H."/>
            <person name="Devos D.P."/>
            <person name="Kaster A.-K."/>
            <person name="Ovreas L."/>
            <person name="Rohde M."/>
            <person name="Galperin M.Y."/>
            <person name="Jogler C."/>
        </authorList>
    </citation>
    <scope>NUCLEOTIDE SEQUENCE [LARGE SCALE GENOMIC DNA]</scope>
    <source>
        <strain evidence="1 2">Poly41</strain>
    </source>
</reference>
<keyword evidence="2" id="KW-1185">Reference proteome</keyword>
<evidence type="ECO:0000313" key="2">
    <source>
        <dbReference type="Proteomes" id="UP000319143"/>
    </source>
</evidence>
<sequence length="60" mass="6567">MIPALLSCIFVAYLYHSLKSENSAGDSSVSQNDQTIEARLRALSLRVEKLANRIDQGGES</sequence>
<gene>
    <name evidence="1" type="ORF">Poly41_69970</name>
</gene>
<accession>A0A5C6CW88</accession>
<protein>
    <submittedName>
        <fullName evidence="1">Uncharacterized protein</fullName>
    </submittedName>
</protein>
<dbReference type="AlphaFoldDB" id="A0A5C6CW88"/>
<dbReference type="Proteomes" id="UP000319143">
    <property type="component" value="Unassembled WGS sequence"/>
</dbReference>
<dbReference type="OrthoDB" id="292097at2"/>
<evidence type="ECO:0000313" key="1">
    <source>
        <dbReference type="EMBL" id="TWU27974.1"/>
    </source>
</evidence>
<dbReference type="RefSeq" id="WP_146531631.1">
    <property type="nucleotide sequence ID" value="NZ_SJPV01000034.1"/>
</dbReference>
<proteinExistence type="predicted"/>